<accession>A0A7S3CA50</accession>
<name>A0A7S3CA50_9CHLO</name>
<reference evidence="2" key="1">
    <citation type="submission" date="2021-01" db="EMBL/GenBank/DDBJ databases">
        <authorList>
            <person name="Corre E."/>
            <person name="Pelletier E."/>
            <person name="Niang G."/>
            <person name="Scheremetjew M."/>
            <person name="Finn R."/>
            <person name="Kale V."/>
            <person name="Holt S."/>
            <person name="Cochrane G."/>
            <person name="Meng A."/>
            <person name="Brown T."/>
            <person name="Cohen L."/>
        </authorList>
    </citation>
    <scope>NUCLEOTIDE SEQUENCE</scope>
    <source>
        <strain evidence="2">RCC1871</strain>
    </source>
</reference>
<dbReference type="EMBL" id="HBHZ01003676">
    <property type="protein sequence ID" value="CAE0189740.1"/>
    <property type="molecule type" value="Transcribed_RNA"/>
</dbReference>
<sequence length="119" mass="12309">MAATTEEGRLEFKHGHLAGQTGLAFAFGMGEAGEGHATTVVHLLTGGADCLACVRTSESSFKDAETEINDHEDAITCLAANRISVGVVPTTTTTTTFPAAHSHPRDTGRAATSLTHATD</sequence>
<proteinExistence type="predicted"/>
<feature type="compositionally biased region" description="Polar residues" evidence="1">
    <location>
        <begin position="110"/>
        <end position="119"/>
    </location>
</feature>
<organism evidence="2">
    <name type="scientific">Chloropicon roscoffensis</name>
    <dbReference type="NCBI Taxonomy" id="1461544"/>
    <lineage>
        <taxon>Eukaryota</taxon>
        <taxon>Viridiplantae</taxon>
        <taxon>Chlorophyta</taxon>
        <taxon>Chloropicophyceae</taxon>
        <taxon>Chloropicales</taxon>
        <taxon>Chloropicaceae</taxon>
        <taxon>Chloropicon</taxon>
    </lineage>
</organism>
<feature type="region of interest" description="Disordered" evidence="1">
    <location>
        <begin position="95"/>
        <end position="119"/>
    </location>
</feature>
<evidence type="ECO:0000256" key="1">
    <source>
        <dbReference type="SAM" id="MobiDB-lite"/>
    </source>
</evidence>
<gene>
    <name evidence="2" type="ORF">CROS1456_LOCUS2829</name>
</gene>
<protein>
    <submittedName>
        <fullName evidence="2">Uncharacterized protein</fullName>
    </submittedName>
</protein>
<dbReference type="AlphaFoldDB" id="A0A7S3CA50"/>
<evidence type="ECO:0000313" key="2">
    <source>
        <dbReference type="EMBL" id="CAE0189740.1"/>
    </source>
</evidence>